<dbReference type="PROSITE" id="PS50979">
    <property type="entry name" value="BC"/>
    <property type="match status" value="1"/>
</dbReference>
<dbReference type="GO" id="GO:0016874">
    <property type="term" value="F:ligase activity"/>
    <property type="evidence" value="ECO:0007669"/>
    <property type="project" value="UniProtKB-KW"/>
</dbReference>
<dbReference type="GO" id="GO:0046872">
    <property type="term" value="F:metal ion binding"/>
    <property type="evidence" value="ECO:0007669"/>
    <property type="project" value="InterPro"/>
</dbReference>
<sequence>MAKENRMFRKILVANRGEIAVRVMRTCREMGVQTVAVYSDADRGALHVRTADEAVRVGAPPSAESYLRIDRVIAAAKATGAEAIHPGYGFLSERAAFVEACEQAGIVFIGPPAAAMDAMGEKTQARRRMIAAGVPVVPGMAEPEADIEKARAFAAQCGYPVMIKAAAGGGGKGMRRVDSEREFDAAFGGAQREAKNAFGDDRVYIEKFLEKPRHVEIQVFADGHGNCIHLFERECSVQRRHQKVIEETPSPIVDPEMRAKMGEVAVRAAKAVGYVGAGTCEFLVDAHMNFYFLEMNTRLQVEHPVTELRTGLDLVRWQLEVAAGGKLPLAQDEVPSNGHAIEARINAEDPANGFMPSPGKITYLRLPGGPGTRIDGGVYPGYTVPMTYDSMIAKLIVWAPSRDEAIDRLKRALSEFVVKGITTNIGYLKRILAHREFLSGDYDTTFLGRCAKDLEPVPNVELAKVALMASAIHQFQLDHKRSRQLAASAEGAREAHSRWAEVGRIHALGRSGGVR</sequence>
<keyword evidence="1" id="KW-0436">Ligase</keyword>
<evidence type="ECO:0000256" key="1">
    <source>
        <dbReference type="ARBA" id="ARBA00022598"/>
    </source>
</evidence>
<dbReference type="PROSITE" id="PS50975">
    <property type="entry name" value="ATP_GRASP"/>
    <property type="match status" value="1"/>
</dbReference>
<dbReference type="SMART" id="SM00878">
    <property type="entry name" value="Biotin_carb_C"/>
    <property type="match status" value="1"/>
</dbReference>
<dbReference type="KEGG" id="vin:AKJ08_0138"/>
<dbReference type="SUPFAM" id="SSF52440">
    <property type="entry name" value="PreATP-grasp domain"/>
    <property type="match status" value="1"/>
</dbReference>
<feature type="domain" description="Biotin carboxylation" evidence="8">
    <location>
        <begin position="7"/>
        <end position="452"/>
    </location>
</feature>
<dbReference type="GO" id="GO:2001295">
    <property type="term" value="P:malonyl-CoA biosynthetic process"/>
    <property type="evidence" value="ECO:0007669"/>
    <property type="project" value="UniProtKB-UniPathway"/>
</dbReference>
<dbReference type="FunFam" id="3.40.50.20:FF:000010">
    <property type="entry name" value="Propionyl-CoA carboxylase subunit alpha"/>
    <property type="match status" value="1"/>
</dbReference>
<keyword evidence="10" id="KW-1185">Reference proteome</keyword>
<dbReference type="InterPro" id="IPR005479">
    <property type="entry name" value="CPAse_ATP-bd"/>
</dbReference>
<keyword evidence="2 6" id="KW-0547">Nucleotide-binding</keyword>
<dbReference type="Pfam" id="PF02786">
    <property type="entry name" value="CPSase_L_D2"/>
    <property type="match status" value="1"/>
</dbReference>
<feature type="domain" description="ATP-grasp" evidence="7">
    <location>
        <begin position="126"/>
        <end position="323"/>
    </location>
</feature>
<dbReference type="InterPro" id="IPR004549">
    <property type="entry name" value="Acetyl_CoA_COase_biotin_COase"/>
</dbReference>
<dbReference type="Proteomes" id="UP000055590">
    <property type="component" value="Chromosome"/>
</dbReference>
<dbReference type="InterPro" id="IPR016185">
    <property type="entry name" value="PreATP-grasp_dom_sf"/>
</dbReference>
<name>A0A0K1P8L8_9BACT</name>
<evidence type="ECO:0000259" key="7">
    <source>
        <dbReference type="PROSITE" id="PS50975"/>
    </source>
</evidence>
<dbReference type="NCBIfam" id="TIGR00514">
    <property type="entry name" value="accC"/>
    <property type="match status" value="1"/>
</dbReference>
<dbReference type="PROSITE" id="PS00867">
    <property type="entry name" value="CPSASE_2"/>
    <property type="match status" value="1"/>
</dbReference>
<dbReference type="InterPro" id="IPR011054">
    <property type="entry name" value="Rudment_hybrid_motif"/>
</dbReference>
<gene>
    <name evidence="9" type="ORF">AKJ08_0138</name>
</gene>
<keyword evidence="3 6" id="KW-0067">ATP-binding</keyword>
<evidence type="ECO:0000259" key="8">
    <source>
        <dbReference type="PROSITE" id="PS50979"/>
    </source>
</evidence>
<dbReference type="InterPro" id="IPR050856">
    <property type="entry name" value="Biotin_carboxylase_complex"/>
</dbReference>
<dbReference type="InterPro" id="IPR011764">
    <property type="entry name" value="Biotin_carboxylation_dom"/>
</dbReference>
<dbReference type="AlphaFoldDB" id="A0A0K1P8L8"/>
<dbReference type="PATRIC" id="fig|1391653.3.peg.146"/>
<dbReference type="GO" id="GO:0005524">
    <property type="term" value="F:ATP binding"/>
    <property type="evidence" value="ECO:0007669"/>
    <property type="project" value="UniProtKB-UniRule"/>
</dbReference>
<evidence type="ECO:0000256" key="2">
    <source>
        <dbReference type="ARBA" id="ARBA00022741"/>
    </source>
</evidence>
<dbReference type="SUPFAM" id="SSF56059">
    <property type="entry name" value="Glutathione synthetase ATP-binding domain-like"/>
    <property type="match status" value="1"/>
</dbReference>
<dbReference type="Pfam" id="PF02785">
    <property type="entry name" value="Biotin_carb_C"/>
    <property type="match status" value="1"/>
</dbReference>
<evidence type="ECO:0000313" key="10">
    <source>
        <dbReference type="Proteomes" id="UP000055590"/>
    </source>
</evidence>
<dbReference type="UniPathway" id="UPA00655">
    <property type="reaction ID" value="UER00711"/>
</dbReference>
<dbReference type="FunFam" id="3.30.1490.20:FF:000003">
    <property type="entry name" value="acetyl-CoA carboxylase isoform X1"/>
    <property type="match status" value="1"/>
</dbReference>
<dbReference type="SUPFAM" id="SSF51246">
    <property type="entry name" value="Rudiment single hybrid motif"/>
    <property type="match status" value="1"/>
</dbReference>
<dbReference type="InterPro" id="IPR005481">
    <property type="entry name" value="BC-like_N"/>
</dbReference>
<evidence type="ECO:0000256" key="4">
    <source>
        <dbReference type="ARBA" id="ARBA00022842"/>
    </source>
</evidence>
<evidence type="ECO:0000256" key="6">
    <source>
        <dbReference type="PROSITE-ProRule" id="PRU00409"/>
    </source>
</evidence>
<keyword evidence="5" id="KW-0092">Biotin</keyword>
<dbReference type="Pfam" id="PF00289">
    <property type="entry name" value="Biotin_carb_N"/>
    <property type="match status" value="1"/>
</dbReference>
<dbReference type="InterPro" id="IPR005482">
    <property type="entry name" value="Biotin_COase_C"/>
</dbReference>
<evidence type="ECO:0000256" key="3">
    <source>
        <dbReference type="ARBA" id="ARBA00022840"/>
    </source>
</evidence>
<proteinExistence type="predicted"/>
<dbReference type="FunFam" id="3.30.470.20:FF:000028">
    <property type="entry name" value="Methylcrotonoyl-CoA carboxylase subunit alpha, mitochondrial"/>
    <property type="match status" value="1"/>
</dbReference>
<organism evidence="9 10">
    <name type="scientific">Vulgatibacter incomptus</name>
    <dbReference type="NCBI Taxonomy" id="1391653"/>
    <lineage>
        <taxon>Bacteria</taxon>
        <taxon>Pseudomonadati</taxon>
        <taxon>Myxococcota</taxon>
        <taxon>Myxococcia</taxon>
        <taxon>Myxococcales</taxon>
        <taxon>Cystobacterineae</taxon>
        <taxon>Vulgatibacteraceae</taxon>
        <taxon>Vulgatibacter</taxon>
    </lineage>
</organism>
<dbReference type="STRING" id="1391653.AKJ08_0138"/>
<dbReference type="Gene3D" id="3.30.470.20">
    <property type="entry name" value="ATP-grasp fold, B domain"/>
    <property type="match status" value="1"/>
</dbReference>
<dbReference type="PANTHER" id="PTHR18866:SF33">
    <property type="entry name" value="METHYLCROTONOYL-COA CARBOXYLASE SUBUNIT ALPHA, MITOCHONDRIAL-RELATED"/>
    <property type="match status" value="1"/>
</dbReference>
<dbReference type="PROSITE" id="PS00866">
    <property type="entry name" value="CPSASE_1"/>
    <property type="match status" value="1"/>
</dbReference>
<dbReference type="PANTHER" id="PTHR18866">
    <property type="entry name" value="CARBOXYLASE:PYRUVATE/ACETYL-COA/PROPIONYL-COA CARBOXYLASE"/>
    <property type="match status" value="1"/>
</dbReference>
<evidence type="ECO:0000256" key="5">
    <source>
        <dbReference type="ARBA" id="ARBA00023267"/>
    </source>
</evidence>
<evidence type="ECO:0000313" key="9">
    <source>
        <dbReference type="EMBL" id="AKU89751.1"/>
    </source>
</evidence>
<protein>
    <submittedName>
        <fullName evidence="9">Methylcrotonyl-CoA carboxylase biotin-containing subunit</fullName>
    </submittedName>
</protein>
<dbReference type="InterPro" id="IPR011761">
    <property type="entry name" value="ATP-grasp"/>
</dbReference>
<keyword evidence="4" id="KW-0460">Magnesium</keyword>
<dbReference type="NCBIfam" id="NF006367">
    <property type="entry name" value="PRK08591.1"/>
    <property type="match status" value="1"/>
</dbReference>
<dbReference type="OrthoDB" id="9769961at2"/>
<reference evidence="9 10" key="1">
    <citation type="submission" date="2015-08" db="EMBL/GenBank/DDBJ databases">
        <authorList>
            <person name="Babu N.S."/>
            <person name="Beckwith C.J."/>
            <person name="Beseler K.G."/>
            <person name="Brison A."/>
            <person name="Carone J.V."/>
            <person name="Caskin T.P."/>
            <person name="Diamond M."/>
            <person name="Durham M.E."/>
            <person name="Foxe J.M."/>
            <person name="Go M."/>
            <person name="Henderson B.A."/>
            <person name="Jones I.B."/>
            <person name="McGettigan J.A."/>
            <person name="Micheletti S.J."/>
            <person name="Nasrallah M.E."/>
            <person name="Ortiz D."/>
            <person name="Piller C.R."/>
            <person name="Privatt S.R."/>
            <person name="Schneider S.L."/>
            <person name="Sharp S."/>
            <person name="Smith T.C."/>
            <person name="Stanton J.D."/>
            <person name="Ullery H.E."/>
            <person name="Wilson R.J."/>
            <person name="Serrano M.G."/>
            <person name="Buck G."/>
            <person name="Lee V."/>
            <person name="Wang Y."/>
            <person name="Carvalho R."/>
            <person name="Voegtly L."/>
            <person name="Shi R."/>
            <person name="Duckworth R."/>
            <person name="Johnson A."/>
            <person name="Loviza R."/>
            <person name="Walstead R."/>
            <person name="Shah Z."/>
            <person name="Kiflezghi M."/>
            <person name="Wade K."/>
            <person name="Ball S.L."/>
            <person name="Bradley K.W."/>
            <person name="Asai D.J."/>
            <person name="Bowman C.A."/>
            <person name="Russell D.A."/>
            <person name="Pope W.H."/>
            <person name="Jacobs-Sera D."/>
            <person name="Hendrix R.W."/>
            <person name="Hatfull G.F."/>
        </authorList>
    </citation>
    <scope>NUCLEOTIDE SEQUENCE [LARGE SCALE GENOMIC DNA]</scope>
    <source>
        <strain evidence="9 10">DSM 27710</strain>
    </source>
</reference>
<dbReference type="EMBL" id="CP012332">
    <property type="protein sequence ID" value="AKU89751.1"/>
    <property type="molecule type" value="Genomic_DNA"/>
</dbReference>
<accession>A0A0K1P8L8</accession>